<dbReference type="GO" id="GO:0016810">
    <property type="term" value="F:hydrolase activity, acting on carbon-nitrogen (but not peptide) bonds"/>
    <property type="evidence" value="ECO:0007669"/>
    <property type="project" value="InterPro"/>
</dbReference>
<dbReference type="SUPFAM" id="SSF51556">
    <property type="entry name" value="Metallo-dependent hydrolases"/>
    <property type="match status" value="1"/>
</dbReference>
<protein>
    <submittedName>
        <fullName evidence="2">Imidazolonepropionase-like amidohydrolase</fullName>
    </submittedName>
</protein>
<dbReference type="InterPro" id="IPR006680">
    <property type="entry name" value="Amidohydro-rel"/>
</dbReference>
<dbReference type="SUPFAM" id="SSF51338">
    <property type="entry name" value="Composite domain of metallo-dependent hydrolases"/>
    <property type="match status" value="1"/>
</dbReference>
<dbReference type="RefSeq" id="WP_166667895.1">
    <property type="nucleotide sequence ID" value="NZ_SOEG01000005.1"/>
</dbReference>
<dbReference type="Pfam" id="PF01979">
    <property type="entry name" value="Amidohydro_1"/>
    <property type="match status" value="1"/>
</dbReference>
<accession>A0A4R8H0J6</accession>
<keyword evidence="2" id="KW-0378">Hydrolase</keyword>
<dbReference type="Gene3D" id="2.30.40.10">
    <property type="entry name" value="Urease, subunit C, domain 1"/>
    <property type="match status" value="1"/>
</dbReference>
<evidence type="ECO:0000259" key="1">
    <source>
        <dbReference type="Pfam" id="PF01979"/>
    </source>
</evidence>
<reference evidence="2 3" key="1">
    <citation type="submission" date="2019-03" db="EMBL/GenBank/DDBJ databases">
        <title>Subsurface microbial communities from deep shales in Ohio and West Virginia, USA.</title>
        <authorList>
            <person name="Wrighton K."/>
        </authorList>
    </citation>
    <scope>NUCLEOTIDE SEQUENCE [LARGE SCALE GENOMIC DNA]</scope>
    <source>
        <strain evidence="2 3">MSL 6dP</strain>
    </source>
</reference>
<dbReference type="Proteomes" id="UP000295832">
    <property type="component" value="Unassembled WGS sequence"/>
</dbReference>
<comment type="caution">
    <text evidence="2">The sequence shown here is derived from an EMBL/GenBank/DDBJ whole genome shotgun (WGS) entry which is preliminary data.</text>
</comment>
<keyword evidence="3" id="KW-1185">Reference proteome</keyword>
<sequence>MSKRRFHFLSLLIILCLLLLSLYSLNSKDINTEGSNLDNSNQRLLAFYNATIIDGTGAKPIEDGVVLVEGERIKKLGKSNQIKIPKGATKINLKGKTLLPGFINAHVHYAYTEDNLKNWLNAGVTTVRDLSPQIEVREAIARRDKFNQRTDLARVISASPILGVPGGYGNATFHSLGEAKEMVNGYIDDNIDIIKFAITDFDQNRSWEMPAFEQVKAIVDTAHARGIKTSVHITNTEYLQWAVKLGVDDIAHMVLTPLNDKIIKQIVDKNIYLLPTLEVWNRVGRIYHVNYNFMTRMNLAKFYKAGGKVALGTDFGGYKCTFDSGFPITEVKLMKKAGMSNMDIIVAGTKNGAVVCDMEDDLGTLEEGKIADILIISGNPLKNIETLEETYMVVHNGEIVLNKEEN</sequence>
<dbReference type="InterPro" id="IPR032466">
    <property type="entry name" value="Metal_Hydrolase"/>
</dbReference>
<dbReference type="PANTHER" id="PTHR43135:SF3">
    <property type="entry name" value="ALPHA-D-RIBOSE 1-METHYLPHOSPHONATE 5-TRIPHOSPHATE DIPHOSPHATASE"/>
    <property type="match status" value="1"/>
</dbReference>
<dbReference type="InterPro" id="IPR051781">
    <property type="entry name" value="Metallo-dep_Hydrolase"/>
</dbReference>
<proteinExistence type="predicted"/>
<dbReference type="STRING" id="926561.GCA_000379025_00227"/>
<dbReference type="AlphaFoldDB" id="A0A4R8H0J6"/>
<dbReference type="InterPro" id="IPR011059">
    <property type="entry name" value="Metal-dep_hydrolase_composite"/>
</dbReference>
<feature type="domain" description="Amidohydrolase-related" evidence="1">
    <location>
        <begin position="97"/>
        <end position="400"/>
    </location>
</feature>
<dbReference type="EMBL" id="SOEG01000005">
    <property type="protein sequence ID" value="TDX52728.1"/>
    <property type="molecule type" value="Genomic_DNA"/>
</dbReference>
<organism evidence="2 3">
    <name type="scientific">Orenia marismortui</name>
    <dbReference type="NCBI Taxonomy" id="46469"/>
    <lineage>
        <taxon>Bacteria</taxon>
        <taxon>Bacillati</taxon>
        <taxon>Bacillota</taxon>
        <taxon>Clostridia</taxon>
        <taxon>Halanaerobiales</taxon>
        <taxon>Halobacteroidaceae</taxon>
        <taxon>Orenia</taxon>
    </lineage>
</organism>
<gene>
    <name evidence="2" type="ORF">C7959_10582</name>
</gene>
<evidence type="ECO:0000313" key="3">
    <source>
        <dbReference type="Proteomes" id="UP000295832"/>
    </source>
</evidence>
<evidence type="ECO:0000313" key="2">
    <source>
        <dbReference type="EMBL" id="TDX52728.1"/>
    </source>
</evidence>
<name>A0A4R8H0J6_9FIRM</name>
<dbReference type="PANTHER" id="PTHR43135">
    <property type="entry name" value="ALPHA-D-RIBOSE 1-METHYLPHOSPHONATE 5-TRIPHOSPHATE DIPHOSPHATASE"/>
    <property type="match status" value="1"/>
</dbReference>
<dbReference type="Gene3D" id="3.20.20.140">
    <property type="entry name" value="Metal-dependent hydrolases"/>
    <property type="match status" value="1"/>
</dbReference>